<organism evidence="2 3">
    <name type="scientific">Liparis tanakae</name>
    <name type="common">Tanaka's snailfish</name>
    <dbReference type="NCBI Taxonomy" id="230148"/>
    <lineage>
        <taxon>Eukaryota</taxon>
        <taxon>Metazoa</taxon>
        <taxon>Chordata</taxon>
        <taxon>Craniata</taxon>
        <taxon>Vertebrata</taxon>
        <taxon>Euteleostomi</taxon>
        <taxon>Actinopterygii</taxon>
        <taxon>Neopterygii</taxon>
        <taxon>Teleostei</taxon>
        <taxon>Neoteleostei</taxon>
        <taxon>Acanthomorphata</taxon>
        <taxon>Eupercaria</taxon>
        <taxon>Perciformes</taxon>
        <taxon>Cottioidei</taxon>
        <taxon>Cottales</taxon>
        <taxon>Liparidae</taxon>
        <taxon>Liparis</taxon>
    </lineage>
</organism>
<gene>
    <name evidence="2" type="ORF">EYF80_032963</name>
</gene>
<evidence type="ECO:0000313" key="3">
    <source>
        <dbReference type="Proteomes" id="UP000314294"/>
    </source>
</evidence>
<dbReference type="Proteomes" id="UP000314294">
    <property type="component" value="Unassembled WGS sequence"/>
</dbReference>
<protein>
    <submittedName>
        <fullName evidence="2">Uncharacterized protein</fullName>
    </submittedName>
</protein>
<comment type="caution">
    <text evidence="2">The sequence shown here is derived from an EMBL/GenBank/DDBJ whole genome shotgun (WGS) entry which is preliminary data.</text>
</comment>
<proteinExistence type="predicted"/>
<feature type="region of interest" description="Disordered" evidence="1">
    <location>
        <begin position="17"/>
        <end position="65"/>
    </location>
</feature>
<dbReference type="AlphaFoldDB" id="A0A4Z2GUG0"/>
<accession>A0A4Z2GUG0</accession>
<sequence>MESGRLYVRLLETTSRRHGKMIPTDGKQESPYRGIRRRHRRLIASSSRAKGRCEPRVAPQRRSAR</sequence>
<evidence type="ECO:0000313" key="2">
    <source>
        <dbReference type="EMBL" id="TNN56785.1"/>
    </source>
</evidence>
<evidence type="ECO:0000256" key="1">
    <source>
        <dbReference type="SAM" id="MobiDB-lite"/>
    </source>
</evidence>
<dbReference type="EMBL" id="SRLO01000420">
    <property type="protein sequence ID" value="TNN56785.1"/>
    <property type="molecule type" value="Genomic_DNA"/>
</dbReference>
<reference evidence="2 3" key="1">
    <citation type="submission" date="2019-03" db="EMBL/GenBank/DDBJ databases">
        <title>First draft genome of Liparis tanakae, snailfish: a comprehensive survey of snailfish specific genes.</title>
        <authorList>
            <person name="Kim W."/>
            <person name="Song I."/>
            <person name="Jeong J.-H."/>
            <person name="Kim D."/>
            <person name="Kim S."/>
            <person name="Ryu S."/>
            <person name="Song J.Y."/>
            <person name="Lee S.K."/>
        </authorList>
    </citation>
    <scope>NUCLEOTIDE SEQUENCE [LARGE SCALE GENOMIC DNA]</scope>
    <source>
        <tissue evidence="2">Muscle</tissue>
    </source>
</reference>
<name>A0A4Z2GUG0_9TELE</name>
<keyword evidence="3" id="KW-1185">Reference proteome</keyword>